<dbReference type="Proteomes" id="UP001589896">
    <property type="component" value="Unassembled WGS sequence"/>
</dbReference>
<dbReference type="InterPro" id="IPR036390">
    <property type="entry name" value="WH_DNA-bd_sf"/>
</dbReference>
<dbReference type="InterPro" id="IPR000835">
    <property type="entry name" value="HTH_MarR-typ"/>
</dbReference>
<dbReference type="SMART" id="SM00347">
    <property type="entry name" value="HTH_MARR"/>
    <property type="match status" value="1"/>
</dbReference>
<dbReference type="InterPro" id="IPR039422">
    <property type="entry name" value="MarR/SlyA-like"/>
</dbReference>
<reference evidence="2 3" key="1">
    <citation type="submission" date="2024-09" db="EMBL/GenBank/DDBJ databases">
        <authorList>
            <person name="Sun Q."/>
            <person name="Mori K."/>
        </authorList>
    </citation>
    <scope>NUCLEOTIDE SEQUENCE [LARGE SCALE GENOMIC DNA]</scope>
    <source>
        <strain evidence="2 3">KCTC 23076</strain>
    </source>
</reference>
<comment type="caution">
    <text evidence="2">The sequence shown here is derived from an EMBL/GenBank/DDBJ whole genome shotgun (WGS) entry which is preliminary data.</text>
</comment>
<organism evidence="2 3">
    <name type="scientific">Lysobacter korlensis</name>
    <dbReference type="NCBI Taxonomy" id="553636"/>
    <lineage>
        <taxon>Bacteria</taxon>
        <taxon>Pseudomonadati</taxon>
        <taxon>Pseudomonadota</taxon>
        <taxon>Gammaproteobacteria</taxon>
        <taxon>Lysobacterales</taxon>
        <taxon>Lysobacteraceae</taxon>
        <taxon>Lysobacter</taxon>
    </lineage>
</organism>
<sequence>MSRTAERLTDVAAVLDVVTLLDRELRTLGRAPFDTRRLNRSQLAVLFLLARAPGPVPVNGLASGVGLTAGAVTQTVDVLRAEGLVASTVNPADARSRLVSLTPMAEREVAVFEHELAERLLPRFEPLDDRELATLAGLLARLRG</sequence>
<evidence type="ECO:0000313" key="2">
    <source>
        <dbReference type="EMBL" id="MFC0678754.1"/>
    </source>
</evidence>
<dbReference type="Gene3D" id="1.10.10.10">
    <property type="entry name" value="Winged helix-like DNA-binding domain superfamily/Winged helix DNA-binding domain"/>
    <property type="match status" value="1"/>
</dbReference>
<evidence type="ECO:0000313" key="3">
    <source>
        <dbReference type="Proteomes" id="UP001589896"/>
    </source>
</evidence>
<name>A0ABV6RP45_9GAMM</name>
<gene>
    <name evidence="2" type="ORF">ACFFGH_12970</name>
</gene>
<dbReference type="InterPro" id="IPR036388">
    <property type="entry name" value="WH-like_DNA-bd_sf"/>
</dbReference>
<dbReference type="PANTHER" id="PTHR33164:SF57">
    <property type="entry name" value="MARR-FAMILY TRANSCRIPTIONAL REGULATOR"/>
    <property type="match status" value="1"/>
</dbReference>
<keyword evidence="3" id="KW-1185">Reference proteome</keyword>
<dbReference type="PANTHER" id="PTHR33164">
    <property type="entry name" value="TRANSCRIPTIONAL REGULATOR, MARR FAMILY"/>
    <property type="match status" value="1"/>
</dbReference>
<evidence type="ECO:0000259" key="1">
    <source>
        <dbReference type="PROSITE" id="PS50995"/>
    </source>
</evidence>
<dbReference type="EMBL" id="JBHLTG010000002">
    <property type="protein sequence ID" value="MFC0678754.1"/>
    <property type="molecule type" value="Genomic_DNA"/>
</dbReference>
<dbReference type="RefSeq" id="WP_386668877.1">
    <property type="nucleotide sequence ID" value="NZ_JBHLTG010000002.1"/>
</dbReference>
<protein>
    <submittedName>
        <fullName evidence="2">MarR family winged helix-turn-helix transcriptional regulator</fullName>
    </submittedName>
</protein>
<accession>A0ABV6RP45</accession>
<dbReference type="PROSITE" id="PS50995">
    <property type="entry name" value="HTH_MARR_2"/>
    <property type="match status" value="1"/>
</dbReference>
<feature type="domain" description="HTH marR-type" evidence="1">
    <location>
        <begin position="1"/>
        <end position="144"/>
    </location>
</feature>
<proteinExistence type="predicted"/>
<dbReference type="SUPFAM" id="SSF46785">
    <property type="entry name" value="Winged helix' DNA-binding domain"/>
    <property type="match status" value="1"/>
</dbReference>
<dbReference type="Pfam" id="PF12802">
    <property type="entry name" value="MarR_2"/>
    <property type="match status" value="1"/>
</dbReference>